<comment type="similarity">
    <text evidence="1">Belongs to the jacalin lectin family.</text>
</comment>
<proteinExistence type="inferred from homology"/>
<keyword evidence="6" id="KW-1185">Reference proteome</keyword>
<comment type="caution">
    <text evidence="5">The sequence shown here is derived from an EMBL/GenBank/DDBJ whole genome shotgun (WGS) entry which is preliminary data.</text>
</comment>
<evidence type="ECO:0000256" key="1">
    <source>
        <dbReference type="ARBA" id="ARBA00006568"/>
    </source>
</evidence>
<dbReference type="GO" id="GO:0030246">
    <property type="term" value="F:carbohydrate binding"/>
    <property type="evidence" value="ECO:0007669"/>
    <property type="project" value="UniProtKB-KW"/>
</dbReference>
<dbReference type="EMBL" id="CACVBM020001223">
    <property type="protein sequence ID" value="CAA7040134.1"/>
    <property type="molecule type" value="Genomic_DNA"/>
</dbReference>
<evidence type="ECO:0000256" key="3">
    <source>
        <dbReference type="SAM" id="MobiDB-lite"/>
    </source>
</evidence>
<sequence length="103" mass="10868">MARKIIGFHGSADAKLNSLGAYVTLITPTKLEAKGGKGGNEWNDGPDYEAVTKIHIRAGVKGIHNIKFDYVDKDGHPKEGPTHGSTSGGGFTLEPVLFVCSSS</sequence>
<keyword evidence="2" id="KW-0430">Lectin</keyword>
<dbReference type="Gene3D" id="2.100.10.30">
    <property type="entry name" value="Jacalin-like lectin domain"/>
    <property type="match status" value="1"/>
</dbReference>
<dbReference type="PANTHER" id="PTHR47293">
    <property type="entry name" value="JACALIN-RELATED LECTIN 3"/>
    <property type="match status" value="1"/>
</dbReference>
<organism evidence="5 6">
    <name type="scientific">Microthlaspi erraticum</name>
    <dbReference type="NCBI Taxonomy" id="1685480"/>
    <lineage>
        <taxon>Eukaryota</taxon>
        <taxon>Viridiplantae</taxon>
        <taxon>Streptophyta</taxon>
        <taxon>Embryophyta</taxon>
        <taxon>Tracheophyta</taxon>
        <taxon>Spermatophyta</taxon>
        <taxon>Magnoliopsida</taxon>
        <taxon>eudicotyledons</taxon>
        <taxon>Gunneridae</taxon>
        <taxon>Pentapetalae</taxon>
        <taxon>rosids</taxon>
        <taxon>malvids</taxon>
        <taxon>Brassicales</taxon>
        <taxon>Brassicaceae</taxon>
        <taxon>Coluteocarpeae</taxon>
        <taxon>Microthlaspi</taxon>
    </lineage>
</organism>
<name>A0A6D2JKA5_9BRAS</name>
<protein>
    <recommendedName>
        <fullName evidence="4">Jacalin-type lectin domain-containing protein</fullName>
    </recommendedName>
</protein>
<feature type="compositionally biased region" description="Basic and acidic residues" evidence="3">
    <location>
        <begin position="72"/>
        <end position="81"/>
    </location>
</feature>
<dbReference type="Pfam" id="PF01419">
    <property type="entry name" value="Jacalin"/>
    <property type="match status" value="1"/>
</dbReference>
<dbReference type="AlphaFoldDB" id="A0A6D2JKA5"/>
<evidence type="ECO:0000259" key="4">
    <source>
        <dbReference type="PROSITE" id="PS51752"/>
    </source>
</evidence>
<feature type="region of interest" description="Disordered" evidence="3">
    <location>
        <begin position="72"/>
        <end position="93"/>
    </location>
</feature>
<dbReference type="PROSITE" id="PS51752">
    <property type="entry name" value="JACALIN_LECTIN"/>
    <property type="match status" value="2"/>
</dbReference>
<evidence type="ECO:0000313" key="5">
    <source>
        <dbReference type="EMBL" id="CAA7040134.1"/>
    </source>
</evidence>
<feature type="domain" description="Jacalin-type lectin" evidence="4">
    <location>
        <begin position="1"/>
        <end position="25"/>
    </location>
</feature>
<gene>
    <name evidence="5" type="ORF">MERR_LOCUS27369</name>
</gene>
<dbReference type="InterPro" id="IPR036404">
    <property type="entry name" value="Jacalin-like_lectin_dom_sf"/>
</dbReference>
<dbReference type="PANTHER" id="PTHR47293:SF73">
    <property type="entry name" value="JACALIN-RELATED LECTIN 46-RELATED"/>
    <property type="match status" value="1"/>
</dbReference>
<reference evidence="5" key="1">
    <citation type="submission" date="2020-01" db="EMBL/GenBank/DDBJ databases">
        <authorList>
            <person name="Mishra B."/>
        </authorList>
    </citation>
    <scope>NUCLEOTIDE SEQUENCE [LARGE SCALE GENOMIC DNA]</scope>
</reference>
<dbReference type="Proteomes" id="UP000467841">
    <property type="component" value="Unassembled WGS sequence"/>
</dbReference>
<dbReference type="InterPro" id="IPR001229">
    <property type="entry name" value="Jacalin-like_lectin_dom"/>
</dbReference>
<dbReference type="SUPFAM" id="SSF51101">
    <property type="entry name" value="Mannose-binding lectins"/>
    <property type="match status" value="1"/>
</dbReference>
<accession>A0A6D2JKA5</accession>
<feature type="domain" description="Jacalin-type lectin" evidence="4">
    <location>
        <begin position="28"/>
        <end position="103"/>
    </location>
</feature>
<evidence type="ECO:0000256" key="2">
    <source>
        <dbReference type="ARBA" id="ARBA00022734"/>
    </source>
</evidence>
<evidence type="ECO:0000313" key="6">
    <source>
        <dbReference type="Proteomes" id="UP000467841"/>
    </source>
</evidence>
<dbReference type="OrthoDB" id="10303107at2759"/>